<evidence type="ECO:0000313" key="2">
    <source>
        <dbReference type="EMBL" id="RMD77031.1"/>
    </source>
</evidence>
<reference evidence="2 3" key="1">
    <citation type="submission" date="2018-10" db="EMBL/GenBank/DDBJ databases">
        <title>Thermophilic Lithotrophy and Phototrophy in an Intertidal, Iron-rich, Geothermal Spring.</title>
        <authorList>
            <person name="Ward L.M."/>
            <person name="Idei A."/>
            <person name="Nakagawa M."/>
            <person name="Ueno Y."/>
            <person name="Fischer W."/>
            <person name="Mcglynn S.E."/>
        </authorList>
    </citation>
    <scope>NUCLEOTIDE SEQUENCE [LARGE SCALE GENOMIC DNA]</scope>
    <source>
        <strain evidence="2">J137</strain>
    </source>
</reference>
<dbReference type="EMBL" id="RFKV01000072">
    <property type="protein sequence ID" value="RMD77031.1"/>
    <property type="molecule type" value="Genomic_DNA"/>
</dbReference>
<feature type="coiled-coil region" evidence="1">
    <location>
        <begin position="62"/>
        <end position="89"/>
    </location>
</feature>
<organism evidence="2 3">
    <name type="scientific">Candidatus Dojkabacteria bacterium</name>
    <dbReference type="NCBI Taxonomy" id="2099670"/>
    <lineage>
        <taxon>Bacteria</taxon>
        <taxon>Candidatus Dojkabacteria</taxon>
    </lineage>
</organism>
<comment type="caution">
    <text evidence="2">The sequence shown here is derived from an EMBL/GenBank/DDBJ whole genome shotgun (WGS) entry which is preliminary data.</text>
</comment>
<evidence type="ECO:0000313" key="3">
    <source>
        <dbReference type="Proteomes" id="UP000269410"/>
    </source>
</evidence>
<accession>A0A3M0Z1X4</accession>
<sequence length="186" mass="21769">MANLRFARSRSSESHSYSYYSSQYILNLIGEFGQRPIKPIIRTIVDVLFPDPITETPEQEVKNLIVKRIAELRKRKSDLEEKLLENLTNHDHNSQHRLNRRKQKLRLSKNLQSDLLSLVQDIGIAGLLTLNYSHINAVRALGREISRLAGYLLNNIRMYKIEHNLELEPRIASDLQEIEKMYGYVW</sequence>
<protein>
    <submittedName>
        <fullName evidence="2">Uncharacterized protein</fullName>
    </submittedName>
</protein>
<gene>
    <name evidence="2" type="ORF">D6810_02195</name>
</gene>
<evidence type="ECO:0000256" key="1">
    <source>
        <dbReference type="SAM" id="Coils"/>
    </source>
</evidence>
<dbReference type="Proteomes" id="UP000269410">
    <property type="component" value="Unassembled WGS sequence"/>
</dbReference>
<keyword evidence="1" id="KW-0175">Coiled coil</keyword>
<name>A0A3M0Z1X4_9BACT</name>
<dbReference type="AlphaFoldDB" id="A0A3M0Z1X4"/>
<proteinExistence type="predicted"/>